<reference evidence="4 5" key="1">
    <citation type="journal article" date="2018" name="Int. J. Syst. Evol. Microbiol.">
        <title>Micromonospora globbae sp. nov., an endophytic actinomycete isolated from roots of Globba winitii C. H. Wright.</title>
        <authorList>
            <person name="Kuncharoen N."/>
            <person name="Pittayakhajonwut P."/>
            <person name="Tanasupawat S."/>
        </authorList>
    </citation>
    <scope>NUCLEOTIDE SEQUENCE [LARGE SCALE GENOMIC DNA]</scope>
    <source>
        <strain evidence="4 5">WPS1-2</strain>
    </source>
</reference>
<feature type="transmembrane region" description="Helical" evidence="2">
    <location>
        <begin position="91"/>
        <end position="113"/>
    </location>
</feature>
<keyword evidence="4" id="KW-0012">Acyltransferase</keyword>
<feature type="transmembrane region" description="Helical" evidence="2">
    <location>
        <begin position="119"/>
        <end position="141"/>
    </location>
</feature>
<evidence type="ECO:0000256" key="2">
    <source>
        <dbReference type="SAM" id="Phobius"/>
    </source>
</evidence>
<feature type="transmembrane region" description="Helical" evidence="2">
    <location>
        <begin position="288"/>
        <end position="307"/>
    </location>
</feature>
<accession>A0A420ESZ5</accession>
<protein>
    <submittedName>
        <fullName evidence="4">Acyltransferase</fullName>
    </submittedName>
</protein>
<dbReference type="InterPro" id="IPR002656">
    <property type="entry name" value="Acyl_transf_3_dom"/>
</dbReference>
<dbReference type="OrthoDB" id="8206682at2"/>
<evidence type="ECO:0000313" key="5">
    <source>
        <dbReference type="Proteomes" id="UP000285744"/>
    </source>
</evidence>
<dbReference type="AlphaFoldDB" id="A0A420ESZ5"/>
<feature type="transmembrane region" description="Helical" evidence="2">
    <location>
        <begin position="244"/>
        <end position="267"/>
    </location>
</feature>
<gene>
    <name evidence="4" type="ORF">D7I43_29340</name>
</gene>
<name>A0A420ESZ5_9ACTN</name>
<feature type="region of interest" description="Disordered" evidence="1">
    <location>
        <begin position="362"/>
        <end position="388"/>
    </location>
</feature>
<dbReference type="Pfam" id="PF01757">
    <property type="entry name" value="Acyl_transf_3"/>
    <property type="match status" value="1"/>
</dbReference>
<feature type="transmembrane region" description="Helical" evidence="2">
    <location>
        <begin position="319"/>
        <end position="340"/>
    </location>
</feature>
<feature type="transmembrane region" description="Helical" evidence="2">
    <location>
        <begin position="153"/>
        <end position="169"/>
    </location>
</feature>
<keyword evidence="2" id="KW-0812">Transmembrane</keyword>
<evidence type="ECO:0000313" key="4">
    <source>
        <dbReference type="EMBL" id="RKF23824.1"/>
    </source>
</evidence>
<dbReference type="GO" id="GO:0016747">
    <property type="term" value="F:acyltransferase activity, transferring groups other than amino-acyl groups"/>
    <property type="evidence" value="ECO:0007669"/>
    <property type="project" value="InterPro"/>
</dbReference>
<organism evidence="4 5">
    <name type="scientific">Micromonospora globbae</name>
    <dbReference type="NCBI Taxonomy" id="1894969"/>
    <lineage>
        <taxon>Bacteria</taxon>
        <taxon>Bacillati</taxon>
        <taxon>Actinomycetota</taxon>
        <taxon>Actinomycetes</taxon>
        <taxon>Micromonosporales</taxon>
        <taxon>Micromonosporaceae</taxon>
        <taxon>Micromonospora</taxon>
    </lineage>
</organism>
<evidence type="ECO:0000259" key="3">
    <source>
        <dbReference type="Pfam" id="PF01757"/>
    </source>
</evidence>
<proteinExistence type="predicted"/>
<dbReference type="Proteomes" id="UP000285744">
    <property type="component" value="Unassembled WGS sequence"/>
</dbReference>
<feature type="domain" description="Acyltransferase 3" evidence="3">
    <location>
        <begin position="5"/>
        <end position="334"/>
    </location>
</feature>
<dbReference type="EMBL" id="RAQQ01000032">
    <property type="protein sequence ID" value="RKF23824.1"/>
    <property type="molecule type" value="Genomic_DNA"/>
</dbReference>
<keyword evidence="2" id="KW-0472">Membrane</keyword>
<keyword evidence="2" id="KW-1133">Transmembrane helix</keyword>
<keyword evidence="4" id="KW-0808">Transferase</keyword>
<evidence type="ECO:0000256" key="1">
    <source>
        <dbReference type="SAM" id="MobiDB-lite"/>
    </source>
</evidence>
<feature type="transmembrane region" description="Helical" evidence="2">
    <location>
        <begin position="175"/>
        <end position="193"/>
    </location>
</feature>
<sequence length="388" mass="39905">MRRDPAIDALRGYAVAGVVLGHWLVTGLVLTSDGALAQASPLAAMPALAPATWLLQTLGLFFFTAGYASARSAARHRGGPGRWLAHRLRRLVLPTVALLGTGAALLLAATVAGAPDDTLAVALDLAASPLWFLLPLGALIASTGPLRAAVRRWGPWWCAAPAVAAVAVADVAGGPLPVSLLAAWSVPYLLGLAHADGRLCGRRPAATLAAGGAVALAALVVAGYPASAVGVPGAAMSNLNPPSLVAVALAAAQIGVGLLARPALLRLTRRPVPARVVGAVNRHAMRIYLWHQPVLVGVTALAARVAGPLPGLHTAPDGPAWLAARVCWLPLLLLLLAALVTRRTVPAGMDGSVRVYDVARSEPRRPQEVIAVRDSDPSSRGRADRQPR</sequence>
<comment type="caution">
    <text evidence="4">The sequence shown here is derived from an EMBL/GenBank/DDBJ whole genome shotgun (WGS) entry which is preliminary data.</text>
</comment>
<feature type="transmembrane region" description="Helical" evidence="2">
    <location>
        <begin position="205"/>
        <end position="224"/>
    </location>
</feature>
<feature type="transmembrane region" description="Helical" evidence="2">
    <location>
        <begin position="12"/>
        <end position="31"/>
    </location>
</feature>
<dbReference type="RefSeq" id="WP_120331830.1">
    <property type="nucleotide sequence ID" value="NZ_RAQQ01000032.1"/>
</dbReference>
<feature type="transmembrane region" description="Helical" evidence="2">
    <location>
        <begin position="51"/>
        <end position="70"/>
    </location>
</feature>